<comment type="similarity">
    <text evidence="6">Belongs to the NnrD/CARKD family.</text>
</comment>
<gene>
    <name evidence="6" type="primary">nnrD</name>
    <name evidence="8" type="ORF">D1639_05000</name>
</gene>
<keyword evidence="5 6" id="KW-0456">Lyase</keyword>
<dbReference type="AlphaFoldDB" id="A0A7C9JN47"/>
<dbReference type="EMBL" id="QWKH01000026">
    <property type="protein sequence ID" value="NBI34398.1"/>
    <property type="molecule type" value="Genomic_DNA"/>
</dbReference>
<keyword evidence="3 6" id="KW-0521">NADP</keyword>
<dbReference type="PANTHER" id="PTHR12592:SF0">
    <property type="entry name" value="ATP-DEPENDENT (S)-NAD(P)H-HYDRATE DEHYDRATASE"/>
    <property type="match status" value="1"/>
</dbReference>
<keyword evidence="2 6" id="KW-0067">ATP-binding</keyword>
<feature type="binding site" evidence="6">
    <location>
        <position position="163"/>
    </location>
    <ligand>
        <name>(6S)-NADPHX</name>
        <dbReference type="ChEBI" id="CHEBI:64076"/>
    </ligand>
</feature>
<organism evidence="8">
    <name type="scientific">Muribaculaceae bacterium Z82</name>
    <dbReference type="NCBI Taxonomy" id="2304548"/>
    <lineage>
        <taxon>Bacteria</taxon>
        <taxon>Pseudomonadati</taxon>
        <taxon>Bacteroidota</taxon>
        <taxon>Bacteroidia</taxon>
        <taxon>Bacteroidales</taxon>
        <taxon>Muribaculaceae</taxon>
    </lineage>
</organism>
<evidence type="ECO:0000256" key="3">
    <source>
        <dbReference type="ARBA" id="ARBA00022857"/>
    </source>
</evidence>
<dbReference type="GO" id="GO:0110051">
    <property type="term" value="P:metabolite repair"/>
    <property type="evidence" value="ECO:0007669"/>
    <property type="project" value="TreeGrafter"/>
</dbReference>
<name>A0A7C9JN47_9BACT</name>
<comment type="caution">
    <text evidence="8">The sequence shown here is derived from an EMBL/GenBank/DDBJ whole genome shotgun (WGS) entry which is preliminary data.</text>
</comment>
<protein>
    <recommendedName>
        <fullName evidence="6">ADP-dependent (S)-NAD(P)H-hydrate dehydratase</fullName>
        <ecNumber evidence="6">4.2.1.136</ecNumber>
    </recommendedName>
    <alternativeName>
        <fullName evidence="6">ADP-dependent NAD(P)HX dehydratase</fullName>
    </alternativeName>
</protein>
<dbReference type="HAMAP" id="MF_01965">
    <property type="entry name" value="NADHX_dehydratase"/>
    <property type="match status" value="1"/>
</dbReference>
<dbReference type="GO" id="GO:0052855">
    <property type="term" value="F:ADP-dependent NAD(P)H-hydrate dehydratase activity"/>
    <property type="evidence" value="ECO:0007669"/>
    <property type="project" value="UniProtKB-UniRule"/>
</dbReference>
<dbReference type="Pfam" id="PF01256">
    <property type="entry name" value="Carb_kinase"/>
    <property type="match status" value="1"/>
</dbReference>
<dbReference type="CDD" id="cd01171">
    <property type="entry name" value="YXKO-related"/>
    <property type="match status" value="1"/>
</dbReference>
<dbReference type="PROSITE" id="PS51383">
    <property type="entry name" value="YJEF_C_3"/>
    <property type="match status" value="1"/>
</dbReference>
<comment type="caution">
    <text evidence="6">Lacks conserved residue(s) required for the propagation of feature annotation.</text>
</comment>
<keyword evidence="1 6" id="KW-0547">Nucleotide-binding</keyword>
<dbReference type="SUPFAM" id="SSF53613">
    <property type="entry name" value="Ribokinase-like"/>
    <property type="match status" value="1"/>
</dbReference>
<dbReference type="InterPro" id="IPR017953">
    <property type="entry name" value="Carbohydrate_kinase_pred_CS"/>
</dbReference>
<comment type="catalytic activity">
    <reaction evidence="6">
        <text>(6S)-NADHX + ADP = AMP + phosphate + NADH + H(+)</text>
        <dbReference type="Rhea" id="RHEA:32223"/>
        <dbReference type="ChEBI" id="CHEBI:15378"/>
        <dbReference type="ChEBI" id="CHEBI:43474"/>
        <dbReference type="ChEBI" id="CHEBI:57945"/>
        <dbReference type="ChEBI" id="CHEBI:64074"/>
        <dbReference type="ChEBI" id="CHEBI:456215"/>
        <dbReference type="ChEBI" id="CHEBI:456216"/>
        <dbReference type="EC" id="4.2.1.136"/>
    </reaction>
</comment>
<evidence type="ECO:0000313" key="8">
    <source>
        <dbReference type="EMBL" id="NBI34398.1"/>
    </source>
</evidence>
<evidence type="ECO:0000256" key="4">
    <source>
        <dbReference type="ARBA" id="ARBA00023027"/>
    </source>
</evidence>
<feature type="domain" description="YjeF C-terminal" evidence="7">
    <location>
        <begin position="7"/>
        <end position="282"/>
    </location>
</feature>
<evidence type="ECO:0000256" key="5">
    <source>
        <dbReference type="ARBA" id="ARBA00023239"/>
    </source>
</evidence>
<feature type="binding site" evidence="6">
    <location>
        <position position="106"/>
    </location>
    <ligand>
        <name>(6S)-NADPHX</name>
        <dbReference type="ChEBI" id="CHEBI:64076"/>
    </ligand>
</feature>
<dbReference type="InterPro" id="IPR029056">
    <property type="entry name" value="Ribokinase-like"/>
</dbReference>
<comment type="function">
    <text evidence="6">Catalyzes the dehydration of the S-form of NAD(P)HX at the expense of ADP, which is converted to AMP. Together with NAD(P)HX epimerase, which catalyzes the epimerization of the S- and R-forms, the enzyme allows the repair of both epimers of NAD(P)HX, a damaged form of NAD(P)H that is a result of enzymatic or heat-dependent hydration.</text>
</comment>
<feature type="binding site" evidence="6">
    <location>
        <position position="222"/>
    </location>
    <ligand>
        <name>AMP</name>
        <dbReference type="ChEBI" id="CHEBI:456215"/>
    </ligand>
</feature>
<dbReference type="PROSITE" id="PS01050">
    <property type="entry name" value="YJEF_C_2"/>
    <property type="match status" value="1"/>
</dbReference>
<dbReference type="GO" id="GO:0052856">
    <property type="term" value="F:NAD(P)HX epimerase activity"/>
    <property type="evidence" value="ECO:0007669"/>
    <property type="project" value="TreeGrafter"/>
</dbReference>
<feature type="binding site" evidence="6">
    <location>
        <position position="223"/>
    </location>
    <ligand>
        <name>(6S)-NADPHX</name>
        <dbReference type="ChEBI" id="CHEBI:64076"/>
    </ligand>
</feature>
<accession>A0A7C9JN47</accession>
<reference evidence="8" key="1">
    <citation type="submission" date="2018-08" db="EMBL/GenBank/DDBJ databases">
        <title>Murine metabolic-syndrome-specific gut microbial biobank.</title>
        <authorList>
            <person name="Liu C."/>
        </authorList>
    </citation>
    <scope>NUCLEOTIDE SEQUENCE [LARGE SCALE GENOMIC DNA]</scope>
    <source>
        <strain evidence="8">Z82</strain>
    </source>
</reference>
<comment type="catalytic activity">
    <reaction evidence="6">
        <text>(6S)-NADPHX + ADP = AMP + phosphate + NADPH + H(+)</text>
        <dbReference type="Rhea" id="RHEA:32235"/>
        <dbReference type="ChEBI" id="CHEBI:15378"/>
        <dbReference type="ChEBI" id="CHEBI:43474"/>
        <dbReference type="ChEBI" id="CHEBI:57783"/>
        <dbReference type="ChEBI" id="CHEBI:64076"/>
        <dbReference type="ChEBI" id="CHEBI:456215"/>
        <dbReference type="ChEBI" id="CHEBI:456216"/>
        <dbReference type="EC" id="4.2.1.136"/>
    </reaction>
</comment>
<keyword evidence="4 6" id="KW-0520">NAD</keyword>
<evidence type="ECO:0000259" key="7">
    <source>
        <dbReference type="PROSITE" id="PS51383"/>
    </source>
</evidence>
<proteinExistence type="inferred from homology"/>
<comment type="cofactor">
    <cofactor evidence="6">
        <name>Mg(2+)</name>
        <dbReference type="ChEBI" id="CHEBI:18420"/>
    </cofactor>
</comment>
<dbReference type="EC" id="4.2.1.136" evidence="6"/>
<dbReference type="NCBIfam" id="TIGR00196">
    <property type="entry name" value="yjeF_cterm"/>
    <property type="match status" value="1"/>
</dbReference>
<sequence>MGRVVYTRGELAALVPHPAADANKYTRGKLVCVVGSARYTGSACLCACASERMGAGYTHVFTHPEALALVRRASSSLVAQPFGELEDAHLSPRSPSHPLAVLAGCGFQGGDSDEALLLGRVLDGACCPVCVDGSALGLLAERRFREALARRAERGFATVLTPHGGEAARLAEGASVAADAVALARSYRSVVVLKGPVTCVSDGERFANMDQGTPALAKAGTGDVLAGMVGALLAQGLGAFEAGVLAATLHALAGQAAAADLGAVSVTADDLPLRIPQAITALGTAFRA</sequence>
<dbReference type="Gene3D" id="3.40.1190.20">
    <property type="match status" value="1"/>
</dbReference>
<feature type="binding site" evidence="6">
    <location>
        <begin position="194"/>
        <end position="198"/>
    </location>
    <ligand>
        <name>AMP</name>
        <dbReference type="ChEBI" id="CHEBI:456215"/>
    </ligand>
</feature>
<dbReference type="GO" id="GO:0046496">
    <property type="term" value="P:nicotinamide nucleotide metabolic process"/>
    <property type="evidence" value="ECO:0007669"/>
    <property type="project" value="UniProtKB-UniRule"/>
</dbReference>
<comment type="subunit">
    <text evidence="6">Homotetramer.</text>
</comment>
<evidence type="ECO:0000256" key="1">
    <source>
        <dbReference type="ARBA" id="ARBA00022741"/>
    </source>
</evidence>
<dbReference type="GO" id="GO:0005524">
    <property type="term" value="F:ATP binding"/>
    <property type="evidence" value="ECO:0007669"/>
    <property type="project" value="UniProtKB-KW"/>
</dbReference>
<dbReference type="PANTHER" id="PTHR12592">
    <property type="entry name" value="ATP-DEPENDENT (S)-NAD(P)H-HYDRATE DEHYDRATASE FAMILY MEMBER"/>
    <property type="match status" value="1"/>
</dbReference>
<dbReference type="InterPro" id="IPR000631">
    <property type="entry name" value="CARKD"/>
</dbReference>
<evidence type="ECO:0000256" key="2">
    <source>
        <dbReference type="ARBA" id="ARBA00022840"/>
    </source>
</evidence>
<evidence type="ECO:0000256" key="6">
    <source>
        <dbReference type="HAMAP-Rule" id="MF_01965"/>
    </source>
</evidence>